<proteinExistence type="inferred from homology"/>
<dbReference type="InterPro" id="IPR038422">
    <property type="entry name" value="Cut8/Sts1_sf"/>
</dbReference>
<accession>A0ABM3MCE8</accession>
<evidence type="ECO:0000256" key="3">
    <source>
        <dbReference type="ARBA" id="ARBA00023242"/>
    </source>
</evidence>
<name>A0ABM3MCE8_GALME</name>
<feature type="compositionally biased region" description="Basic and acidic residues" evidence="4">
    <location>
        <begin position="65"/>
        <end position="80"/>
    </location>
</feature>
<dbReference type="Gene3D" id="1.20.58.1590">
    <property type="entry name" value="Tethering factor for nuclear proteasome Cut8/Sts1"/>
    <property type="match status" value="1"/>
</dbReference>
<dbReference type="Pfam" id="PF08559">
    <property type="entry name" value="Cut8"/>
    <property type="match status" value="1"/>
</dbReference>
<dbReference type="PANTHER" id="PTHR28032">
    <property type="entry name" value="FI02826P"/>
    <property type="match status" value="1"/>
</dbReference>
<evidence type="ECO:0000313" key="6">
    <source>
        <dbReference type="RefSeq" id="XP_052749091.1"/>
    </source>
</evidence>
<keyword evidence="3" id="KW-0539">Nucleus</keyword>
<dbReference type="RefSeq" id="XP_052749091.1">
    <property type="nucleotide sequence ID" value="XM_052893131.1"/>
</dbReference>
<feature type="compositionally biased region" description="Low complexity" evidence="4">
    <location>
        <begin position="110"/>
        <end position="120"/>
    </location>
</feature>
<feature type="compositionally biased region" description="Polar residues" evidence="4">
    <location>
        <begin position="133"/>
        <end position="162"/>
    </location>
</feature>
<feature type="region of interest" description="Disordered" evidence="4">
    <location>
        <begin position="38"/>
        <end position="167"/>
    </location>
</feature>
<feature type="compositionally biased region" description="Polar residues" evidence="4">
    <location>
        <begin position="44"/>
        <end position="64"/>
    </location>
</feature>
<protein>
    <submittedName>
        <fullName evidence="6">Uncharacterized protein LOC128200259</fullName>
    </submittedName>
</protein>
<dbReference type="PANTHER" id="PTHR28032:SF1">
    <property type="entry name" value="FI02826P"/>
    <property type="match status" value="1"/>
</dbReference>
<evidence type="ECO:0000313" key="5">
    <source>
        <dbReference type="Proteomes" id="UP001652740"/>
    </source>
</evidence>
<dbReference type="Proteomes" id="UP001652740">
    <property type="component" value="Unplaced"/>
</dbReference>
<evidence type="ECO:0000256" key="2">
    <source>
        <dbReference type="ARBA" id="ARBA00006199"/>
    </source>
</evidence>
<gene>
    <name evidence="6" type="primary">LOC128200259</name>
</gene>
<comment type="similarity">
    <text evidence="2">Belongs to the cut8/STS1 family.</text>
</comment>
<sequence>MERAITPESKRRVRATLDEISARLDRLHSEVLVPLLNARDRRSTSTPSHQSRASSPRNETVNQQRGRECLHISRSPENELTRNSTTVDDVEIFGWTSPLPPPSTNSVCFSPPTSTATSESSPRKRVRSESIDSDWTSEGTDFSDTSESQDISTNWQIDSTPPNKKPRLEKAIKYNGPLDVALKDLRPNQLIDIIKSVMDKHPDIEDEVRTNMPAPDLLPLEERFFHLRWNIVKLLSTPGMNFEYGSLAYFHARSHLEAFNKYLVEQGKVLLDSQQWKSVIEYVLLAWKYVRAISICDRHIHIPYRALCFERLSAFCMTALEKGYFDRDLLIDTQYELQRMIVDYEDIESCIEKIEEELSYL</sequence>
<evidence type="ECO:0000256" key="1">
    <source>
        <dbReference type="ARBA" id="ARBA00004123"/>
    </source>
</evidence>
<dbReference type="GeneID" id="128200259"/>
<evidence type="ECO:0000256" key="4">
    <source>
        <dbReference type="SAM" id="MobiDB-lite"/>
    </source>
</evidence>
<keyword evidence="5" id="KW-1185">Reference proteome</keyword>
<dbReference type="InterPro" id="IPR013868">
    <property type="entry name" value="Cut8/Sts1_fam"/>
</dbReference>
<comment type="subcellular location">
    <subcellularLocation>
        <location evidence="1">Nucleus</location>
    </subcellularLocation>
</comment>
<organism evidence="5 6">
    <name type="scientific">Galleria mellonella</name>
    <name type="common">Greater wax moth</name>
    <dbReference type="NCBI Taxonomy" id="7137"/>
    <lineage>
        <taxon>Eukaryota</taxon>
        <taxon>Metazoa</taxon>
        <taxon>Ecdysozoa</taxon>
        <taxon>Arthropoda</taxon>
        <taxon>Hexapoda</taxon>
        <taxon>Insecta</taxon>
        <taxon>Pterygota</taxon>
        <taxon>Neoptera</taxon>
        <taxon>Endopterygota</taxon>
        <taxon>Lepidoptera</taxon>
        <taxon>Glossata</taxon>
        <taxon>Ditrysia</taxon>
        <taxon>Pyraloidea</taxon>
        <taxon>Pyralidae</taxon>
        <taxon>Galleriinae</taxon>
        <taxon>Galleria</taxon>
    </lineage>
</organism>
<reference evidence="6" key="1">
    <citation type="submission" date="2025-08" db="UniProtKB">
        <authorList>
            <consortium name="RefSeq"/>
        </authorList>
    </citation>
    <scope>IDENTIFICATION</scope>
    <source>
        <tissue evidence="6">Whole larvae</tissue>
    </source>
</reference>